<reference evidence="2 3" key="1">
    <citation type="submission" date="2019-11" db="EMBL/GenBank/DDBJ databases">
        <title>Whole genome sequence of Oryza granulata.</title>
        <authorList>
            <person name="Li W."/>
        </authorList>
    </citation>
    <scope>NUCLEOTIDE SEQUENCE [LARGE SCALE GENOMIC DNA]</scope>
    <source>
        <strain evidence="3">cv. Menghai</strain>
        <tissue evidence="2">Leaf</tissue>
    </source>
</reference>
<dbReference type="InterPro" id="IPR057670">
    <property type="entry name" value="SH3_retrovirus"/>
</dbReference>
<dbReference type="EMBL" id="SPHZ02000011">
    <property type="protein sequence ID" value="KAF0892371.1"/>
    <property type="molecule type" value="Genomic_DNA"/>
</dbReference>
<sequence length="93" mass="10091">MCPGKATQDSQVLEPRTVLGPGAVVQYVGPSSKAWCFYDPASRRAVVSRDAVFNEPASWTWEDEDMGAAADFVIEYRMMDLGSDQFGADLAPG</sequence>
<proteinExistence type="predicted"/>
<comment type="caution">
    <text evidence="2">The sequence shown here is derived from an EMBL/GenBank/DDBJ whole genome shotgun (WGS) entry which is preliminary data.</text>
</comment>
<dbReference type="AlphaFoldDB" id="A0A6G1BX41"/>
<evidence type="ECO:0000313" key="3">
    <source>
        <dbReference type="Proteomes" id="UP000479710"/>
    </source>
</evidence>
<organism evidence="2 3">
    <name type="scientific">Oryza meyeriana var. granulata</name>
    <dbReference type="NCBI Taxonomy" id="110450"/>
    <lineage>
        <taxon>Eukaryota</taxon>
        <taxon>Viridiplantae</taxon>
        <taxon>Streptophyta</taxon>
        <taxon>Embryophyta</taxon>
        <taxon>Tracheophyta</taxon>
        <taxon>Spermatophyta</taxon>
        <taxon>Magnoliopsida</taxon>
        <taxon>Liliopsida</taxon>
        <taxon>Poales</taxon>
        <taxon>Poaceae</taxon>
        <taxon>BOP clade</taxon>
        <taxon>Oryzoideae</taxon>
        <taxon>Oryzeae</taxon>
        <taxon>Oryzinae</taxon>
        <taxon>Oryza</taxon>
        <taxon>Oryza meyeriana</taxon>
    </lineage>
</organism>
<evidence type="ECO:0000313" key="2">
    <source>
        <dbReference type="EMBL" id="KAF0892371.1"/>
    </source>
</evidence>
<dbReference type="Proteomes" id="UP000479710">
    <property type="component" value="Unassembled WGS sequence"/>
</dbReference>
<name>A0A6G1BX41_9ORYZ</name>
<keyword evidence="3" id="KW-1185">Reference proteome</keyword>
<gene>
    <name evidence="2" type="ORF">E2562_015448</name>
</gene>
<protein>
    <recommendedName>
        <fullName evidence="1">Retroviral polymerase SH3-like domain-containing protein</fullName>
    </recommendedName>
</protein>
<evidence type="ECO:0000259" key="1">
    <source>
        <dbReference type="Pfam" id="PF25597"/>
    </source>
</evidence>
<accession>A0A6G1BX41</accession>
<dbReference type="Pfam" id="PF25597">
    <property type="entry name" value="SH3_retrovirus"/>
    <property type="match status" value="1"/>
</dbReference>
<feature type="domain" description="Retroviral polymerase SH3-like" evidence="1">
    <location>
        <begin position="30"/>
        <end position="64"/>
    </location>
</feature>